<evidence type="ECO:0000256" key="6">
    <source>
        <dbReference type="ARBA" id="ARBA00022792"/>
    </source>
</evidence>
<evidence type="ECO:0000256" key="2">
    <source>
        <dbReference type="ARBA" id="ARBA00006375"/>
    </source>
</evidence>
<feature type="repeat" description="Solcar" evidence="10">
    <location>
        <begin position="235"/>
        <end position="320"/>
    </location>
</feature>
<dbReference type="GO" id="GO:0005743">
    <property type="term" value="C:mitochondrial inner membrane"/>
    <property type="evidence" value="ECO:0007669"/>
    <property type="project" value="UniProtKB-SubCell"/>
</dbReference>
<dbReference type="PANTHER" id="PTHR45928:SF1">
    <property type="entry name" value="RE38146P"/>
    <property type="match status" value="1"/>
</dbReference>
<evidence type="ECO:0000256" key="10">
    <source>
        <dbReference type="PROSITE-ProRule" id="PRU00282"/>
    </source>
</evidence>
<comment type="caution">
    <text evidence="12">The sequence shown here is derived from an EMBL/GenBank/DDBJ whole genome shotgun (WGS) entry which is preliminary data.</text>
</comment>
<keyword evidence="4 10" id="KW-0812">Transmembrane</keyword>
<evidence type="ECO:0000256" key="9">
    <source>
        <dbReference type="ARBA" id="ARBA00023136"/>
    </source>
</evidence>
<dbReference type="SUPFAM" id="SSF103506">
    <property type="entry name" value="Mitochondrial carrier"/>
    <property type="match status" value="1"/>
</dbReference>
<keyword evidence="13" id="KW-1185">Reference proteome</keyword>
<evidence type="ECO:0000256" key="7">
    <source>
        <dbReference type="ARBA" id="ARBA00022989"/>
    </source>
</evidence>
<gene>
    <name evidence="12" type="ORF">G7K_0116-t1</name>
</gene>
<evidence type="ECO:0008006" key="14">
    <source>
        <dbReference type="Google" id="ProtNLM"/>
    </source>
</evidence>
<reference evidence="12 13" key="2">
    <citation type="journal article" date="2014" name="J. Gen. Appl. Microbiol.">
        <title>The early diverging ascomycetous budding yeast Saitoella complicata has three histone deacetylases belonging to the Clr6, Hos2, and Rpd3 lineages.</title>
        <authorList>
            <person name="Nishida H."/>
            <person name="Matsumoto T."/>
            <person name="Kondo S."/>
            <person name="Hamamoto M."/>
            <person name="Yoshikawa H."/>
        </authorList>
    </citation>
    <scope>NUCLEOTIDE SEQUENCE [LARGE SCALE GENOMIC DNA]</scope>
    <source>
        <strain evidence="12 13">NRRL Y-17804</strain>
    </source>
</reference>
<evidence type="ECO:0000256" key="4">
    <source>
        <dbReference type="ARBA" id="ARBA00022692"/>
    </source>
</evidence>
<sequence>MSQTAAPLSADKELPFARAAMAPPPKQMSHLGSFIAGGLAACGAVTVTNPAELAKTRLQLQGELAKGGQVKKIYTGVFQAIGTIFKHEGIRGLQRGLGTAYVYQIALNGCRLGFYEPIRRGTNKIVYGDVDHPGSVATAVWAGAFSGVLGGCLGSPFYLVKTRMQSYSPVLPVGTQHYYRHMFDAFGQIYRKDGAKGLFRGMDAAIMRTGAGSSVQLPIYNYAKAFIEKHDLIGDGPAKHLSASAISGFGVCTVMQVFDTVMTRMYNQSGQLYKNPFDCFYKTVKAEGFLALYKGFGAHLLRVGPHTVLTLTFMEQTMKMMKYFEGM</sequence>
<feature type="repeat" description="Solcar" evidence="10">
    <location>
        <begin position="134"/>
        <end position="226"/>
    </location>
</feature>
<organism evidence="12 13">
    <name type="scientific">Saitoella complicata (strain BCRC 22490 / CBS 7301 / JCM 7358 / NBRC 10748 / NRRL Y-17804)</name>
    <dbReference type="NCBI Taxonomy" id="698492"/>
    <lineage>
        <taxon>Eukaryota</taxon>
        <taxon>Fungi</taxon>
        <taxon>Dikarya</taxon>
        <taxon>Ascomycota</taxon>
        <taxon>Taphrinomycotina</taxon>
        <taxon>Taphrinomycotina incertae sedis</taxon>
        <taxon>Saitoella</taxon>
    </lineage>
</organism>
<keyword evidence="5" id="KW-0677">Repeat</keyword>
<dbReference type="InterPro" id="IPR018108">
    <property type="entry name" value="MCP_transmembrane"/>
</dbReference>
<keyword evidence="6" id="KW-0999">Mitochondrion inner membrane</keyword>
<reference evidence="12 13" key="3">
    <citation type="journal article" date="2015" name="Genome Announc.">
        <title>Draft Genome Sequence of the Archiascomycetous Yeast Saitoella complicata.</title>
        <authorList>
            <person name="Yamauchi K."/>
            <person name="Kondo S."/>
            <person name="Hamamoto M."/>
            <person name="Takahashi Y."/>
            <person name="Ogura Y."/>
            <person name="Hayashi T."/>
            <person name="Nishida H."/>
        </authorList>
    </citation>
    <scope>NUCLEOTIDE SEQUENCE [LARGE SCALE GENOMIC DNA]</scope>
    <source>
        <strain evidence="12 13">NRRL Y-17804</strain>
    </source>
</reference>
<dbReference type="Proteomes" id="UP000033140">
    <property type="component" value="Unassembled WGS sequence"/>
</dbReference>
<dbReference type="PANTHER" id="PTHR45928">
    <property type="entry name" value="RE38146P"/>
    <property type="match status" value="1"/>
</dbReference>
<dbReference type="EMBL" id="BACD03000001">
    <property type="protein sequence ID" value="GAO45870.1"/>
    <property type="molecule type" value="Genomic_DNA"/>
</dbReference>
<name>A0A0E9N906_SAICN</name>
<dbReference type="Pfam" id="PF00153">
    <property type="entry name" value="Mito_carr"/>
    <property type="match status" value="3"/>
</dbReference>
<reference evidence="12 13" key="1">
    <citation type="journal article" date="2011" name="J. Gen. Appl. Microbiol.">
        <title>Draft genome sequencing of the enigmatic yeast Saitoella complicata.</title>
        <authorList>
            <person name="Nishida H."/>
            <person name="Hamamoto M."/>
            <person name="Sugiyama J."/>
        </authorList>
    </citation>
    <scope>NUCLEOTIDE SEQUENCE [LARGE SCALE GENOMIC DNA]</scope>
    <source>
        <strain evidence="12 13">NRRL Y-17804</strain>
    </source>
</reference>
<dbReference type="Gene3D" id="1.50.40.10">
    <property type="entry name" value="Mitochondrial carrier domain"/>
    <property type="match status" value="1"/>
</dbReference>
<evidence type="ECO:0000313" key="12">
    <source>
        <dbReference type="EMBL" id="GAO45870.1"/>
    </source>
</evidence>
<keyword evidence="7" id="KW-1133">Transmembrane helix</keyword>
<evidence type="ECO:0000256" key="11">
    <source>
        <dbReference type="RuleBase" id="RU000488"/>
    </source>
</evidence>
<proteinExistence type="inferred from homology"/>
<dbReference type="OMA" id="GFYDPMR"/>
<dbReference type="InterPro" id="IPR051508">
    <property type="entry name" value="Mito_Carrier_Antiporter"/>
</dbReference>
<dbReference type="AlphaFoldDB" id="A0A0E9N906"/>
<dbReference type="PROSITE" id="PS50920">
    <property type="entry name" value="SOLCAR"/>
    <property type="match status" value="3"/>
</dbReference>
<protein>
    <recommendedName>
        <fullName evidence="14">Mitochondrial oxaloacetate transport protein</fullName>
    </recommendedName>
</protein>
<feature type="repeat" description="Solcar" evidence="10">
    <location>
        <begin position="28"/>
        <end position="121"/>
    </location>
</feature>
<keyword evidence="8" id="KW-0496">Mitochondrion</keyword>
<evidence type="ECO:0000256" key="1">
    <source>
        <dbReference type="ARBA" id="ARBA00004448"/>
    </source>
</evidence>
<keyword evidence="9 10" id="KW-0472">Membrane</keyword>
<accession>A0A0E9N906</accession>
<evidence type="ECO:0000313" key="13">
    <source>
        <dbReference type="Proteomes" id="UP000033140"/>
    </source>
</evidence>
<comment type="subcellular location">
    <subcellularLocation>
        <location evidence="1">Mitochondrion inner membrane</location>
        <topology evidence="1">Multi-pass membrane protein</topology>
    </subcellularLocation>
</comment>
<evidence type="ECO:0000256" key="3">
    <source>
        <dbReference type="ARBA" id="ARBA00022448"/>
    </source>
</evidence>
<keyword evidence="3 11" id="KW-0813">Transport</keyword>
<comment type="similarity">
    <text evidence="2 11">Belongs to the mitochondrial carrier (TC 2.A.29) family.</text>
</comment>
<dbReference type="InterPro" id="IPR023395">
    <property type="entry name" value="MCP_dom_sf"/>
</dbReference>
<evidence type="ECO:0000256" key="5">
    <source>
        <dbReference type="ARBA" id="ARBA00022737"/>
    </source>
</evidence>
<dbReference type="STRING" id="698492.A0A0E9N906"/>
<evidence type="ECO:0000256" key="8">
    <source>
        <dbReference type="ARBA" id="ARBA00023128"/>
    </source>
</evidence>